<dbReference type="EMBL" id="JACRWE010000003">
    <property type="protein sequence ID" value="MBC5996877.1"/>
    <property type="molecule type" value="Genomic_DNA"/>
</dbReference>
<evidence type="ECO:0000256" key="1">
    <source>
        <dbReference type="ARBA" id="ARBA00001947"/>
    </source>
</evidence>
<dbReference type="NCBIfam" id="TIGR01883">
    <property type="entry name" value="PepT-like"/>
    <property type="match status" value="1"/>
</dbReference>
<evidence type="ECO:0000313" key="5">
    <source>
        <dbReference type="Proteomes" id="UP000609849"/>
    </source>
</evidence>
<dbReference type="SUPFAM" id="SSF55031">
    <property type="entry name" value="Bacterial exopeptidase dimerisation domain"/>
    <property type="match status" value="1"/>
</dbReference>
<reference evidence="4 5" key="1">
    <citation type="submission" date="2020-08" db="EMBL/GenBank/DDBJ databases">
        <authorList>
            <person name="Liu C."/>
            <person name="Sun Q."/>
        </authorList>
    </citation>
    <scope>NUCLEOTIDE SEQUENCE [LARGE SCALE GENOMIC DNA]</scope>
    <source>
        <strain evidence="4 5">NSJ-18</strain>
    </source>
</reference>
<dbReference type="Pfam" id="PF07687">
    <property type="entry name" value="M20_dimer"/>
    <property type="match status" value="1"/>
</dbReference>
<name>A0ABR7JQ27_9FIRM</name>
<dbReference type="Proteomes" id="UP000609849">
    <property type="component" value="Unassembled WGS sequence"/>
</dbReference>
<dbReference type="InterPro" id="IPR036264">
    <property type="entry name" value="Bact_exopeptidase_dim_dom"/>
</dbReference>
<dbReference type="PANTHER" id="PTHR42994">
    <property type="entry name" value="PEPTIDASE T"/>
    <property type="match status" value="1"/>
</dbReference>
<feature type="domain" description="Peptidase M20 dimerisation" evidence="3">
    <location>
        <begin position="182"/>
        <end position="273"/>
    </location>
</feature>
<dbReference type="Gene3D" id="3.30.70.360">
    <property type="match status" value="1"/>
</dbReference>
<comment type="cofactor">
    <cofactor evidence="1">
        <name>Zn(2+)</name>
        <dbReference type="ChEBI" id="CHEBI:29105"/>
    </cofactor>
</comment>
<dbReference type="Pfam" id="PF01546">
    <property type="entry name" value="Peptidase_M20"/>
    <property type="match status" value="1"/>
</dbReference>
<dbReference type="SUPFAM" id="SSF53187">
    <property type="entry name" value="Zn-dependent exopeptidases"/>
    <property type="match status" value="1"/>
</dbReference>
<evidence type="ECO:0000259" key="3">
    <source>
        <dbReference type="Pfam" id="PF07687"/>
    </source>
</evidence>
<keyword evidence="2" id="KW-0862">Zinc</keyword>
<dbReference type="RefSeq" id="WP_187127889.1">
    <property type="nucleotide sequence ID" value="NZ_JACRWE010000003.1"/>
</dbReference>
<gene>
    <name evidence="4" type="ORF">H8923_08900</name>
</gene>
<dbReference type="Gene3D" id="3.40.630.10">
    <property type="entry name" value="Zn peptidases"/>
    <property type="match status" value="1"/>
</dbReference>
<evidence type="ECO:0000313" key="4">
    <source>
        <dbReference type="EMBL" id="MBC5996877.1"/>
    </source>
</evidence>
<proteinExistence type="predicted"/>
<dbReference type="PANTHER" id="PTHR42994:SF2">
    <property type="entry name" value="PEPTIDASE"/>
    <property type="match status" value="1"/>
</dbReference>
<keyword evidence="5" id="KW-1185">Reference proteome</keyword>
<dbReference type="InterPro" id="IPR010162">
    <property type="entry name" value="PepT-like"/>
</dbReference>
<accession>A0ABR7JQ27</accession>
<organism evidence="4 5">
    <name type="scientific">Romboutsia faecis</name>
    <dbReference type="NCBI Taxonomy" id="2764597"/>
    <lineage>
        <taxon>Bacteria</taxon>
        <taxon>Bacillati</taxon>
        <taxon>Bacillota</taxon>
        <taxon>Clostridia</taxon>
        <taxon>Peptostreptococcales</taxon>
        <taxon>Peptostreptococcaceae</taxon>
        <taxon>Romboutsia</taxon>
    </lineage>
</organism>
<evidence type="ECO:0000256" key="2">
    <source>
        <dbReference type="ARBA" id="ARBA00022833"/>
    </source>
</evidence>
<dbReference type="InterPro" id="IPR002933">
    <property type="entry name" value="Peptidase_M20"/>
</dbReference>
<dbReference type="InterPro" id="IPR011650">
    <property type="entry name" value="Peptidase_M20_dimer"/>
</dbReference>
<sequence>MVSKDRLKDIFINMVKVDSPPEKEYEMAKWLVSYLKERDIDVKIDKAGEKFGGNSGNVIAYIKGSLDLEPICLQAHMDQVHPCLGVNPIVDGNIIKSDGTTTLGADDKAGIASILEALEYVMETNTPHRDIYLMFSVCEEIGMYGCKNLDCDDLPVKNVVIIDSVGKPGTIAYKAPSKEHIDITFYGKKAHAGIEPEKGINAIVVASNAISNMNIGRIDSETTSNIGEIKGGGATNIVTDSVSFSVEIRAHSMDKLEEEIEKMRICCEEAAKKFNTTYKFKNKNSYPSFELLKESYIYKLTEKSMKLSGIIPNPMVIGGGSDANILAEKGYDCAIISMGVYNPHALNEYLNLDELYITTNAIVNMMTLDI</sequence>
<comment type="caution">
    <text evidence="4">The sequence shown here is derived from an EMBL/GenBank/DDBJ whole genome shotgun (WGS) entry which is preliminary data.</text>
</comment>
<protein>
    <submittedName>
        <fullName evidence="4">M20/M25/M40 family metallo-hydrolase</fullName>
    </submittedName>
</protein>